<evidence type="ECO:0000313" key="1">
    <source>
        <dbReference type="EMBL" id="MPM10092.1"/>
    </source>
</evidence>
<protein>
    <submittedName>
        <fullName evidence="1">Uncharacterized protein</fullName>
    </submittedName>
</protein>
<proteinExistence type="predicted"/>
<name>A0A644X1R8_9ZZZZ</name>
<gene>
    <name evidence="1" type="ORF">SDC9_56416</name>
</gene>
<comment type="caution">
    <text evidence="1">The sequence shown here is derived from an EMBL/GenBank/DDBJ whole genome shotgun (WGS) entry which is preliminary data.</text>
</comment>
<sequence length="233" mass="25309">MRNQAALWKTGRSSRVDNEVDIFQLQTVAGDRRVAVPGKQVVVASVAWASVLSQHDIVLHGAVPHQQGCVLPVNFFVEKDLRLFARHELAQFLHRKAGVIGHQNGSQLPGRVIGVQQLHPVPGKEGHPVPLGNAKLFLQAVSQAVGPLIQITVCILFTRIHIDDRHAAGVQAGSEIRIVSNPSVRHTIYAPLCWFKAEIVPTIRRARPFMISTPSLSSAASAAPPLPATPTFQ</sequence>
<reference evidence="1" key="1">
    <citation type="submission" date="2019-08" db="EMBL/GenBank/DDBJ databases">
        <authorList>
            <person name="Kucharzyk K."/>
            <person name="Murdoch R.W."/>
            <person name="Higgins S."/>
            <person name="Loffler F."/>
        </authorList>
    </citation>
    <scope>NUCLEOTIDE SEQUENCE</scope>
</reference>
<dbReference type="AlphaFoldDB" id="A0A644X1R8"/>
<accession>A0A644X1R8</accession>
<organism evidence="1">
    <name type="scientific">bioreactor metagenome</name>
    <dbReference type="NCBI Taxonomy" id="1076179"/>
    <lineage>
        <taxon>unclassified sequences</taxon>
        <taxon>metagenomes</taxon>
        <taxon>ecological metagenomes</taxon>
    </lineage>
</organism>
<dbReference type="EMBL" id="VSSQ01001649">
    <property type="protein sequence ID" value="MPM10092.1"/>
    <property type="molecule type" value="Genomic_DNA"/>
</dbReference>